<dbReference type="Gene3D" id="1.10.3730.20">
    <property type="match status" value="1"/>
</dbReference>
<comment type="caution">
    <text evidence="10">The sequence shown here is derived from an EMBL/GenBank/DDBJ whole genome shotgun (WGS) entry which is preliminary data.</text>
</comment>
<reference evidence="10 11" key="1">
    <citation type="submission" date="2019-02" db="EMBL/GenBank/DDBJ databases">
        <title>Investigation of anaerobic lignin degradation for improved lignocellulosic biofuels.</title>
        <authorList>
            <person name="Deangelis K."/>
        </authorList>
    </citation>
    <scope>NUCLEOTIDE SEQUENCE [LARGE SCALE GENOMIC DNA]</scope>
    <source>
        <strain evidence="10 11">159R</strain>
    </source>
</reference>
<dbReference type="AlphaFoldDB" id="A0A4R1NAP8"/>
<keyword evidence="5 9" id="KW-1133">Transmembrane helix</keyword>
<dbReference type="GO" id="GO:0005886">
    <property type="term" value="C:plasma membrane"/>
    <property type="evidence" value="ECO:0007669"/>
    <property type="project" value="UniProtKB-SubCell"/>
</dbReference>
<dbReference type="PANTHER" id="PTHR30561:SF1">
    <property type="entry name" value="MULTIDRUG TRANSPORTER EMRE"/>
    <property type="match status" value="1"/>
</dbReference>
<dbReference type="GO" id="GO:0031460">
    <property type="term" value="P:glycine betaine transport"/>
    <property type="evidence" value="ECO:0007669"/>
    <property type="project" value="TreeGrafter"/>
</dbReference>
<evidence type="ECO:0000256" key="3">
    <source>
        <dbReference type="ARBA" id="ARBA00022475"/>
    </source>
</evidence>
<dbReference type="GO" id="GO:0015297">
    <property type="term" value="F:antiporter activity"/>
    <property type="evidence" value="ECO:0007669"/>
    <property type="project" value="TreeGrafter"/>
</dbReference>
<evidence type="ECO:0000256" key="5">
    <source>
        <dbReference type="ARBA" id="ARBA00022989"/>
    </source>
</evidence>
<gene>
    <name evidence="10" type="ORF">EZJ58_2486</name>
</gene>
<dbReference type="InterPro" id="IPR000390">
    <property type="entry name" value="Small_drug/metabolite_transptr"/>
</dbReference>
<dbReference type="Proteomes" id="UP000294555">
    <property type="component" value="Unassembled WGS sequence"/>
</dbReference>
<dbReference type="SUPFAM" id="SSF103481">
    <property type="entry name" value="Multidrug resistance efflux transporter EmrE"/>
    <property type="match status" value="1"/>
</dbReference>
<sequence>MPMTYLYLLIAILSEVIATTSLKASAGFTKLYPSILVIAGYITSFLLLSLVLKSIPVGIAYALWAGLGIVFVAIAGYLFFDQKLDLYAILGMALIITGVLVINLTSTAAEH</sequence>
<keyword evidence="4 8" id="KW-0812">Transmembrane</keyword>
<evidence type="ECO:0000313" key="10">
    <source>
        <dbReference type="EMBL" id="TCL04372.1"/>
    </source>
</evidence>
<proteinExistence type="inferred from homology"/>
<accession>A0A4R1NAP8</accession>
<dbReference type="Pfam" id="PF00893">
    <property type="entry name" value="Multi_Drug_Res"/>
    <property type="match status" value="1"/>
</dbReference>
<evidence type="ECO:0000256" key="8">
    <source>
        <dbReference type="RuleBase" id="RU003942"/>
    </source>
</evidence>
<evidence type="ECO:0000256" key="1">
    <source>
        <dbReference type="ARBA" id="ARBA00004651"/>
    </source>
</evidence>
<dbReference type="GO" id="GO:1990961">
    <property type="term" value="P:xenobiotic detoxification by transmembrane export across the plasma membrane"/>
    <property type="evidence" value="ECO:0007669"/>
    <property type="project" value="UniProtKB-ARBA"/>
</dbReference>
<dbReference type="GO" id="GO:0015220">
    <property type="term" value="F:choline transmembrane transporter activity"/>
    <property type="evidence" value="ECO:0007669"/>
    <property type="project" value="TreeGrafter"/>
</dbReference>
<dbReference type="PANTHER" id="PTHR30561">
    <property type="entry name" value="SMR FAMILY PROTON-DEPENDENT DRUG EFFLUX TRANSPORTER SUGE"/>
    <property type="match status" value="1"/>
</dbReference>
<feature type="transmembrane region" description="Helical" evidence="9">
    <location>
        <begin position="86"/>
        <end position="105"/>
    </location>
</feature>
<evidence type="ECO:0000256" key="7">
    <source>
        <dbReference type="ARBA" id="ARBA00038032"/>
    </source>
</evidence>
<protein>
    <submittedName>
        <fullName evidence="10">Small multidrug resistance pump</fullName>
    </submittedName>
</protein>
<dbReference type="GO" id="GO:0015199">
    <property type="term" value="F:amino-acid betaine transmembrane transporter activity"/>
    <property type="evidence" value="ECO:0007669"/>
    <property type="project" value="TreeGrafter"/>
</dbReference>
<evidence type="ECO:0000256" key="4">
    <source>
        <dbReference type="ARBA" id="ARBA00022692"/>
    </source>
</evidence>
<feature type="transmembrane region" description="Helical" evidence="9">
    <location>
        <begin position="59"/>
        <end position="80"/>
    </location>
</feature>
<dbReference type="InterPro" id="IPR045324">
    <property type="entry name" value="Small_multidrug_res"/>
</dbReference>
<evidence type="ECO:0000256" key="9">
    <source>
        <dbReference type="SAM" id="Phobius"/>
    </source>
</evidence>
<keyword evidence="11" id="KW-1185">Reference proteome</keyword>
<keyword evidence="3" id="KW-1003">Cell membrane</keyword>
<organism evidence="10 11">
    <name type="scientific">Sodalis ligni</name>
    <dbReference type="NCBI Taxonomy" id="2697027"/>
    <lineage>
        <taxon>Bacteria</taxon>
        <taxon>Pseudomonadati</taxon>
        <taxon>Pseudomonadota</taxon>
        <taxon>Gammaproteobacteria</taxon>
        <taxon>Enterobacterales</taxon>
        <taxon>Bruguierivoracaceae</taxon>
        <taxon>Sodalis</taxon>
    </lineage>
</organism>
<name>A0A4R1NAP8_9GAMM</name>
<dbReference type="InterPro" id="IPR037185">
    <property type="entry name" value="EmrE-like"/>
</dbReference>
<comment type="similarity">
    <text evidence="7 8">Belongs to the drug/metabolite transporter (DMT) superfamily. Small multidrug resistance (SMR) (TC 2.A.7.1) family.</text>
</comment>
<evidence type="ECO:0000313" key="11">
    <source>
        <dbReference type="Proteomes" id="UP000294555"/>
    </source>
</evidence>
<comment type="subcellular location">
    <subcellularLocation>
        <location evidence="1 8">Cell membrane</location>
        <topology evidence="1 8">Multi-pass membrane protein</topology>
    </subcellularLocation>
</comment>
<evidence type="ECO:0000256" key="6">
    <source>
        <dbReference type="ARBA" id="ARBA00023136"/>
    </source>
</evidence>
<feature type="transmembrane region" description="Helical" evidence="9">
    <location>
        <begin position="34"/>
        <end position="52"/>
    </location>
</feature>
<evidence type="ECO:0000256" key="2">
    <source>
        <dbReference type="ARBA" id="ARBA00022448"/>
    </source>
</evidence>
<keyword evidence="6 9" id="KW-0472">Membrane</keyword>
<dbReference type="FunFam" id="1.10.3730.20:FF:000001">
    <property type="entry name" value="Quaternary ammonium compound resistance transporter SugE"/>
    <property type="match status" value="1"/>
</dbReference>
<keyword evidence="2" id="KW-0813">Transport</keyword>
<dbReference type="EMBL" id="SJOI01000001">
    <property type="protein sequence ID" value="TCL04372.1"/>
    <property type="molecule type" value="Genomic_DNA"/>
</dbReference>